<gene>
    <name evidence="1" type="ORF">EMEDMD4_590017</name>
</gene>
<dbReference type="Proteomes" id="UP000507954">
    <property type="component" value="Unassembled WGS sequence"/>
</dbReference>
<protein>
    <recommendedName>
        <fullName evidence="2">Transposase</fullName>
    </recommendedName>
</protein>
<sequence>MNISAVAWRSGVNRGLLNVWRREAGLTSRRSEQACAQQAMFVPVTVVAERTLHQSASSVIASVASVR</sequence>
<evidence type="ECO:0000313" key="1">
    <source>
        <dbReference type="EMBL" id="VTZ64405.1"/>
    </source>
</evidence>
<proteinExistence type="predicted"/>
<reference evidence="1" key="1">
    <citation type="submission" date="2019-06" db="EMBL/GenBank/DDBJ databases">
        <authorList>
            <person name="Le Quere A."/>
            <person name="Colella S."/>
        </authorList>
    </citation>
    <scope>NUCLEOTIDE SEQUENCE</scope>
    <source>
        <strain evidence="1">EmedicaeMD41</strain>
    </source>
</reference>
<dbReference type="AlphaFoldDB" id="A0A508X979"/>
<name>A0A508X979_9HYPH</name>
<accession>A0A508X979</accession>
<dbReference type="EMBL" id="CABFNB010000127">
    <property type="protein sequence ID" value="VTZ64405.1"/>
    <property type="molecule type" value="Genomic_DNA"/>
</dbReference>
<evidence type="ECO:0008006" key="2">
    <source>
        <dbReference type="Google" id="ProtNLM"/>
    </source>
</evidence>
<organism evidence="1">
    <name type="scientific">Sinorhizobium medicae</name>
    <dbReference type="NCBI Taxonomy" id="110321"/>
    <lineage>
        <taxon>Bacteria</taxon>
        <taxon>Pseudomonadati</taxon>
        <taxon>Pseudomonadota</taxon>
        <taxon>Alphaproteobacteria</taxon>
        <taxon>Hyphomicrobiales</taxon>
        <taxon>Rhizobiaceae</taxon>
        <taxon>Sinorhizobium/Ensifer group</taxon>
        <taxon>Sinorhizobium</taxon>
    </lineage>
</organism>